<dbReference type="InterPro" id="IPR045057">
    <property type="entry name" value="Gcn5-rel_NAT"/>
</dbReference>
<dbReference type="PANTHER" id="PTHR31435">
    <property type="entry name" value="PROTEIN NATD1"/>
    <property type="match status" value="1"/>
</dbReference>
<dbReference type="PROSITE" id="PS51729">
    <property type="entry name" value="GNAT_YJDJ"/>
    <property type="match status" value="1"/>
</dbReference>
<dbReference type="OrthoDB" id="74247at2759"/>
<proteinExistence type="predicted"/>
<dbReference type="GO" id="GO:0016740">
    <property type="term" value="F:transferase activity"/>
    <property type="evidence" value="ECO:0007669"/>
    <property type="project" value="UniProtKB-KW"/>
</dbReference>
<evidence type="ECO:0000313" key="3">
    <source>
        <dbReference type="Proteomes" id="UP000623129"/>
    </source>
</evidence>
<keyword evidence="2" id="KW-0808">Transferase</keyword>
<dbReference type="EMBL" id="SWLB01000006">
    <property type="protein sequence ID" value="KAF3337698.1"/>
    <property type="molecule type" value="Genomic_DNA"/>
</dbReference>
<organism evidence="2 3">
    <name type="scientific">Carex littledalei</name>
    <dbReference type="NCBI Taxonomy" id="544730"/>
    <lineage>
        <taxon>Eukaryota</taxon>
        <taxon>Viridiplantae</taxon>
        <taxon>Streptophyta</taxon>
        <taxon>Embryophyta</taxon>
        <taxon>Tracheophyta</taxon>
        <taxon>Spermatophyta</taxon>
        <taxon>Magnoliopsida</taxon>
        <taxon>Liliopsida</taxon>
        <taxon>Poales</taxon>
        <taxon>Cyperaceae</taxon>
        <taxon>Cyperoideae</taxon>
        <taxon>Cariceae</taxon>
        <taxon>Carex</taxon>
        <taxon>Carex subgen. Euthyceras</taxon>
    </lineage>
</organism>
<evidence type="ECO:0000313" key="2">
    <source>
        <dbReference type="EMBL" id="KAF3337698.1"/>
    </source>
</evidence>
<dbReference type="Proteomes" id="UP000623129">
    <property type="component" value="Unassembled WGS sequence"/>
</dbReference>
<dbReference type="PANTHER" id="PTHR31435:SF9">
    <property type="entry name" value="PROTEIN NATD1"/>
    <property type="match status" value="1"/>
</dbReference>
<dbReference type="SUPFAM" id="SSF55729">
    <property type="entry name" value="Acyl-CoA N-acyltransferases (Nat)"/>
    <property type="match status" value="1"/>
</dbReference>
<dbReference type="InterPro" id="IPR031165">
    <property type="entry name" value="GNAT_YJDJ"/>
</dbReference>
<feature type="domain" description="N-acetyltransferase" evidence="1">
    <location>
        <begin position="11"/>
        <end position="103"/>
    </location>
</feature>
<sequence length="111" mass="12514">MAGKEEEASRAEIKWNEKAERFETDDREAFLQYHLVQIGEGKTAMDMAHTFVPRSKRGMGLAAKLCDAAFVHARSLSLPVIPTCSYISDTYLPKNPAWSSLVYKEELKSSM</sequence>
<dbReference type="Pfam" id="PF14542">
    <property type="entry name" value="Acetyltransf_CG"/>
    <property type="match status" value="1"/>
</dbReference>
<evidence type="ECO:0000259" key="1">
    <source>
        <dbReference type="PROSITE" id="PS51729"/>
    </source>
</evidence>
<dbReference type="InterPro" id="IPR016181">
    <property type="entry name" value="Acyl_CoA_acyltransferase"/>
</dbReference>
<protein>
    <submittedName>
        <fullName evidence="2">Acetyltransferase</fullName>
    </submittedName>
</protein>
<dbReference type="AlphaFoldDB" id="A0A833RD83"/>
<reference evidence="2" key="1">
    <citation type="submission" date="2020-01" db="EMBL/GenBank/DDBJ databases">
        <title>Genome sequence of Kobresia littledalei, the first chromosome-level genome in the family Cyperaceae.</title>
        <authorList>
            <person name="Qu G."/>
        </authorList>
    </citation>
    <scope>NUCLEOTIDE SEQUENCE</scope>
    <source>
        <strain evidence="2">C.B.Clarke</strain>
        <tissue evidence="2">Leaf</tissue>
    </source>
</reference>
<dbReference type="Gene3D" id="3.40.630.30">
    <property type="match status" value="1"/>
</dbReference>
<keyword evidence="3" id="KW-1185">Reference proteome</keyword>
<gene>
    <name evidence="2" type="ORF">FCM35_KLT18285</name>
</gene>
<accession>A0A833RD83</accession>
<comment type="caution">
    <text evidence="2">The sequence shown here is derived from an EMBL/GenBank/DDBJ whole genome shotgun (WGS) entry which is preliminary data.</text>
</comment>
<dbReference type="FunFam" id="3.40.630.30:FF:000106">
    <property type="entry name" value="Acetyltransferase At1g77540"/>
    <property type="match status" value="1"/>
</dbReference>
<name>A0A833RD83_9POAL</name>